<name>A0A022KSD7_9MICO</name>
<dbReference type="Proteomes" id="UP000019754">
    <property type="component" value="Unassembled WGS sequence"/>
</dbReference>
<dbReference type="PANTHER" id="PTHR47053:SF3">
    <property type="entry name" value="GAMMA-D-GLUTAMYL-L-LYSINE DIPEPTIDYL-PEPTIDASE"/>
    <property type="match status" value="1"/>
</dbReference>
<evidence type="ECO:0000313" key="7">
    <source>
        <dbReference type="EMBL" id="EYT48704.1"/>
    </source>
</evidence>
<dbReference type="PROSITE" id="PS51935">
    <property type="entry name" value="NLPC_P60"/>
    <property type="match status" value="1"/>
</dbReference>
<keyword evidence="8" id="KW-1185">Reference proteome</keyword>
<evidence type="ECO:0000256" key="4">
    <source>
        <dbReference type="ARBA" id="ARBA00022807"/>
    </source>
</evidence>
<evidence type="ECO:0000256" key="5">
    <source>
        <dbReference type="SAM" id="MobiDB-lite"/>
    </source>
</evidence>
<feature type="domain" description="NlpC/P60" evidence="6">
    <location>
        <begin position="206"/>
        <end position="332"/>
    </location>
</feature>
<protein>
    <submittedName>
        <fullName evidence="7">Peptidase P60</fullName>
    </submittedName>
</protein>
<dbReference type="HOGENOM" id="CLU_016043_13_2_11"/>
<evidence type="ECO:0000256" key="2">
    <source>
        <dbReference type="ARBA" id="ARBA00022670"/>
    </source>
</evidence>
<dbReference type="GO" id="GO:0006508">
    <property type="term" value="P:proteolysis"/>
    <property type="evidence" value="ECO:0007669"/>
    <property type="project" value="UniProtKB-KW"/>
</dbReference>
<dbReference type="AlphaFoldDB" id="A0A022KSD7"/>
<dbReference type="Gene3D" id="2.30.30.40">
    <property type="entry name" value="SH3 Domains"/>
    <property type="match status" value="1"/>
</dbReference>
<dbReference type="Gene3D" id="3.90.1720.10">
    <property type="entry name" value="endopeptidase domain like (from Nostoc punctiforme)"/>
    <property type="match status" value="1"/>
</dbReference>
<dbReference type="EMBL" id="AORC01000013">
    <property type="protein sequence ID" value="EYT48704.1"/>
    <property type="molecule type" value="Genomic_DNA"/>
</dbReference>
<gene>
    <name evidence="7" type="ORF">D641_0110885</name>
</gene>
<dbReference type="OrthoDB" id="9815778at2"/>
<dbReference type="InterPro" id="IPR051202">
    <property type="entry name" value="Peptidase_C40"/>
</dbReference>
<evidence type="ECO:0000259" key="6">
    <source>
        <dbReference type="PROSITE" id="PS51935"/>
    </source>
</evidence>
<dbReference type="GO" id="GO:0008234">
    <property type="term" value="F:cysteine-type peptidase activity"/>
    <property type="evidence" value="ECO:0007669"/>
    <property type="project" value="UniProtKB-KW"/>
</dbReference>
<comment type="similarity">
    <text evidence="1">Belongs to the peptidase C40 family.</text>
</comment>
<keyword evidence="2" id="KW-0645">Protease</keyword>
<proteinExistence type="inferred from homology"/>
<feature type="region of interest" description="Disordered" evidence="5">
    <location>
        <begin position="1"/>
        <end position="26"/>
    </location>
</feature>
<dbReference type="InterPro" id="IPR057812">
    <property type="entry name" value="SH3_YKFC_2nd"/>
</dbReference>
<dbReference type="SUPFAM" id="SSF54001">
    <property type="entry name" value="Cysteine proteinases"/>
    <property type="match status" value="1"/>
</dbReference>
<organism evidence="7 8">
    <name type="scientific">Brachybacterium muris UCD-AY4</name>
    <dbReference type="NCBI Taxonomy" id="1249481"/>
    <lineage>
        <taxon>Bacteria</taxon>
        <taxon>Bacillati</taxon>
        <taxon>Actinomycetota</taxon>
        <taxon>Actinomycetes</taxon>
        <taxon>Micrococcales</taxon>
        <taxon>Dermabacteraceae</taxon>
        <taxon>Brachybacterium</taxon>
    </lineage>
</organism>
<reference evidence="7 8" key="1">
    <citation type="journal article" date="2013" name="Genome Announc.">
        <title>Draft genome sequence of an Actinobacterium, Brachybacterium muris strain UCD-AY4.</title>
        <authorList>
            <person name="Lo J.R."/>
            <person name="Lang J.M."/>
            <person name="Darling A.E."/>
            <person name="Eisen J.A."/>
            <person name="Coil D.A."/>
        </authorList>
    </citation>
    <scope>NUCLEOTIDE SEQUENCE [LARGE SCALE GENOMIC DNA]</scope>
    <source>
        <strain evidence="7 8">UCD-AY4</strain>
    </source>
</reference>
<evidence type="ECO:0000256" key="3">
    <source>
        <dbReference type="ARBA" id="ARBA00022801"/>
    </source>
</evidence>
<accession>A0A022KSD7</accession>
<evidence type="ECO:0000313" key="8">
    <source>
        <dbReference type="Proteomes" id="UP000019754"/>
    </source>
</evidence>
<keyword evidence="3" id="KW-0378">Hydrolase</keyword>
<dbReference type="STRING" id="1249481.D641_0110885"/>
<dbReference type="Pfam" id="PF00877">
    <property type="entry name" value="NLPC_P60"/>
    <property type="match status" value="1"/>
</dbReference>
<keyword evidence="4" id="KW-0788">Thiol protease</keyword>
<dbReference type="Pfam" id="PF23795">
    <property type="entry name" value="SH3_YKFC_2nd"/>
    <property type="match status" value="1"/>
</dbReference>
<comment type="caution">
    <text evidence="7">The sequence shown here is derived from an EMBL/GenBank/DDBJ whole genome shotgun (WGS) entry which is preliminary data.</text>
</comment>
<dbReference type="InterPro" id="IPR038765">
    <property type="entry name" value="Papain-like_cys_pep_sf"/>
</dbReference>
<dbReference type="RefSeq" id="WP_017824809.1">
    <property type="nucleotide sequence ID" value="NZ_KB403092.1"/>
</dbReference>
<dbReference type="InterPro" id="IPR000064">
    <property type="entry name" value="NLP_P60_dom"/>
</dbReference>
<sequence>MNRSTPTPDPSTRAGHAPGSAPRPGDTAFVQVAVATVWVRPGLDRAGIDGPSLSVPVDLDAWNSAMDEAETLRWLTGHLETQALLGARVIVDEVDGQWARIVVTDQLSPRDPRGYPGWVPLAQLVVDPGFEKAAASSTTATVTASRSRLSEDAEGTSPGIEVSFGTVLPVLGRTGAAVELAVPGGGTQYLPEADVVVREPGEAPPAPTVEEVIATGERFLGLRYLWSGMSAWGFDCSGFTHSVFRHHGITIPRDAGPQMTDSGLPRVERDDLRRGDLVFFSEGPGSPEIRHVALYLGDDLIIHAPNAPRTIAVESLSGYDVKGEYAGAVRILER</sequence>
<evidence type="ECO:0000256" key="1">
    <source>
        <dbReference type="ARBA" id="ARBA00007074"/>
    </source>
</evidence>
<dbReference type="PANTHER" id="PTHR47053">
    <property type="entry name" value="MUREIN DD-ENDOPEPTIDASE MEPH-RELATED"/>
    <property type="match status" value="1"/>
</dbReference>